<dbReference type="PANTHER" id="PTHR46287">
    <property type="entry name" value="BTB/POZ AND TAZ DOMAIN-CONTAINING PROTEIN 3-RELATED"/>
    <property type="match status" value="1"/>
</dbReference>
<dbReference type="HOGENOM" id="CLU_037906_2_0_1"/>
<dbReference type="Pfam" id="PF02135">
    <property type="entry name" value="zf-TAZ"/>
    <property type="match status" value="1"/>
</dbReference>
<dbReference type="SUPFAM" id="SSF54695">
    <property type="entry name" value="POZ domain"/>
    <property type="match status" value="1"/>
</dbReference>
<dbReference type="Gramene" id="ERN20291">
    <property type="protein sequence ID" value="ERN20291"/>
    <property type="gene ID" value="AMTR_s00066p00175680"/>
</dbReference>
<dbReference type="InterPro" id="IPR044513">
    <property type="entry name" value="BT1/2/3/4/5"/>
</dbReference>
<dbReference type="STRING" id="13333.U5D3V0"/>
<evidence type="ECO:0000256" key="4">
    <source>
        <dbReference type="ARBA" id="ARBA00022786"/>
    </source>
</evidence>
<evidence type="ECO:0000256" key="5">
    <source>
        <dbReference type="ARBA" id="ARBA00022833"/>
    </source>
</evidence>
<gene>
    <name evidence="7" type="ORF">AMTR_s00066p00175680</name>
</gene>
<dbReference type="InterPro" id="IPR035898">
    <property type="entry name" value="TAZ_dom_sf"/>
</dbReference>
<dbReference type="GO" id="GO:0009751">
    <property type="term" value="P:response to salicylic acid"/>
    <property type="evidence" value="ECO:0007669"/>
    <property type="project" value="EnsemblPlants"/>
</dbReference>
<sequence length="288" mass="33048">MRAKDRIPCIRIPGVPSEAVRTFVRFLYSSCYEKEAMKRFVLHLLVLSHTFSVPSLKRVCSEHLEHGLLTMENVIDALQLARMCDASRLELLCIRFIVNNFKSISTSEGWKVMRKTDPQLEQELLEYVVEADSRKQEKTKRIEERKIYLQLYDAMEALMHICKDGCRNIGPHDKVLKGGEGACNFPACKGLELLVRHFSSCKVRVPGGCTHCKRMWQLLELHSRMCGEPDVCKVPLCKHFKEKMKQQSKKDEVKWNLLVSKVMAAKATVNSLSKFKASGPYGININTW</sequence>
<comment type="pathway">
    <text evidence="1">Protein modification; protein ubiquitination.</text>
</comment>
<dbReference type="InterPro" id="IPR000197">
    <property type="entry name" value="Znf_TAZ"/>
</dbReference>
<feature type="domain" description="TAZ-type" evidence="6">
    <location>
        <begin position="142"/>
        <end position="240"/>
    </location>
</feature>
<evidence type="ECO:0000256" key="1">
    <source>
        <dbReference type="ARBA" id="ARBA00004906"/>
    </source>
</evidence>
<dbReference type="eggNOG" id="KOG1778">
    <property type="taxonomic scope" value="Eukaryota"/>
</dbReference>
<accession>U5D3V0</accession>
<dbReference type="EMBL" id="KI392060">
    <property type="protein sequence ID" value="ERN20291.1"/>
    <property type="molecule type" value="Genomic_DNA"/>
</dbReference>
<dbReference type="GO" id="GO:0009651">
    <property type="term" value="P:response to salt stress"/>
    <property type="evidence" value="ECO:0007669"/>
    <property type="project" value="EnsemblPlants"/>
</dbReference>
<evidence type="ECO:0000259" key="6">
    <source>
        <dbReference type="PROSITE" id="PS50134"/>
    </source>
</evidence>
<organism evidence="7 8">
    <name type="scientific">Amborella trichopoda</name>
    <dbReference type="NCBI Taxonomy" id="13333"/>
    <lineage>
        <taxon>Eukaryota</taxon>
        <taxon>Viridiplantae</taxon>
        <taxon>Streptophyta</taxon>
        <taxon>Embryophyta</taxon>
        <taxon>Tracheophyta</taxon>
        <taxon>Spermatophyta</taxon>
        <taxon>Magnoliopsida</taxon>
        <taxon>Amborellales</taxon>
        <taxon>Amborellaceae</taxon>
        <taxon>Amborella</taxon>
    </lineage>
</organism>
<evidence type="ECO:0000313" key="7">
    <source>
        <dbReference type="EMBL" id="ERN20291.1"/>
    </source>
</evidence>
<evidence type="ECO:0000256" key="3">
    <source>
        <dbReference type="ARBA" id="ARBA00022771"/>
    </source>
</evidence>
<dbReference type="FunFam" id="1.25.40.420:FF:000012">
    <property type="entry name" value="BTB/POZ and TAZ domain-containing protein 2"/>
    <property type="match status" value="1"/>
</dbReference>
<dbReference type="GO" id="GO:0042542">
    <property type="term" value="P:response to hydrogen peroxide"/>
    <property type="evidence" value="ECO:0007669"/>
    <property type="project" value="EnsemblPlants"/>
</dbReference>
<keyword evidence="2" id="KW-0479">Metal-binding</keyword>
<dbReference type="Gene3D" id="3.30.710.10">
    <property type="entry name" value="Potassium Channel Kv1.1, Chain A"/>
    <property type="match status" value="1"/>
</dbReference>
<reference evidence="8" key="1">
    <citation type="journal article" date="2013" name="Science">
        <title>The Amborella genome and the evolution of flowering plants.</title>
        <authorList>
            <consortium name="Amborella Genome Project"/>
        </authorList>
    </citation>
    <scope>NUCLEOTIDE SEQUENCE [LARGE SCALE GENOMIC DNA]</scope>
</reference>
<dbReference type="Gene3D" id="1.20.1020.10">
    <property type="entry name" value="TAZ domain"/>
    <property type="match status" value="1"/>
</dbReference>
<dbReference type="GO" id="GO:0009409">
    <property type="term" value="P:response to cold"/>
    <property type="evidence" value="ECO:0007669"/>
    <property type="project" value="EnsemblPlants"/>
</dbReference>
<protein>
    <recommendedName>
        <fullName evidence="6">TAZ-type domain-containing protein</fullName>
    </recommendedName>
</protein>
<evidence type="ECO:0000313" key="8">
    <source>
        <dbReference type="Proteomes" id="UP000017836"/>
    </source>
</evidence>
<dbReference type="CDD" id="cd14733">
    <property type="entry name" value="BACK"/>
    <property type="match status" value="1"/>
</dbReference>
<dbReference type="InterPro" id="IPR011333">
    <property type="entry name" value="SKP1/BTB/POZ_sf"/>
</dbReference>
<dbReference type="GO" id="GO:0005516">
    <property type="term" value="F:calmodulin binding"/>
    <property type="evidence" value="ECO:0007669"/>
    <property type="project" value="EnsemblPlants"/>
</dbReference>
<keyword evidence="4" id="KW-0833">Ubl conjugation pathway</keyword>
<keyword evidence="3" id="KW-0863">Zinc-finger</keyword>
<dbReference type="GO" id="GO:0009723">
    <property type="term" value="P:response to ethylene"/>
    <property type="evidence" value="ECO:0007669"/>
    <property type="project" value="EnsemblPlants"/>
</dbReference>
<dbReference type="SMART" id="SM00551">
    <property type="entry name" value="ZnF_TAZ"/>
    <property type="match status" value="1"/>
</dbReference>
<keyword evidence="5" id="KW-0862">Zinc</keyword>
<name>U5D3V0_AMBTC</name>
<dbReference type="PROSITE" id="PS50134">
    <property type="entry name" value="ZF_TAZ"/>
    <property type="match status" value="1"/>
</dbReference>
<dbReference type="AlphaFoldDB" id="U5D3V0"/>
<dbReference type="PANTHER" id="PTHR46287:SF11">
    <property type="entry name" value="BTB_POZ AND TAZ DOMAIN-CONTAINING PROTEIN 4"/>
    <property type="match status" value="1"/>
</dbReference>
<keyword evidence="8" id="KW-1185">Reference proteome</keyword>
<dbReference type="Gene3D" id="1.25.40.420">
    <property type="match status" value="1"/>
</dbReference>
<dbReference type="SUPFAM" id="SSF57933">
    <property type="entry name" value="TAZ domain"/>
    <property type="match status" value="1"/>
</dbReference>
<evidence type="ECO:0000256" key="2">
    <source>
        <dbReference type="ARBA" id="ARBA00022723"/>
    </source>
</evidence>
<dbReference type="FunFam" id="1.20.1020.10:FF:000004">
    <property type="entry name" value="BTB/POZ and TAZ domain-containing protein 2"/>
    <property type="match status" value="1"/>
</dbReference>
<dbReference type="GO" id="GO:0008270">
    <property type="term" value="F:zinc ion binding"/>
    <property type="evidence" value="ECO:0007669"/>
    <property type="project" value="UniProtKB-KW"/>
</dbReference>
<dbReference type="GO" id="GO:0006355">
    <property type="term" value="P:regulation of DNA-templated transcription"/>
    <property type="evidence" value="ECO:0007669"/>
    <property type="project" value="UniProtKB-ARBA"/>
</dbReference>
<dbReference type="Proteomes" id="UP000017836">
    <property type="component" value="Unassembled WGS sequence"/>
</dbReference>
<proteinExistence type="predicted"/>
<dbReference type="OMA" id="CIETVSW"/>